<dbReference type="Pfam" id="PF01728">
    <property type="entry name" value="FtsJ"/>
    <property type="match status" value="1"/>
</dbReference>
<dbReference type="GO" id="GO:0000466">
    <property type="term" value="P:maturation of 5.8S rRNA from tricistronic rRNA transcript (SSU-rRNA, 5.8S rRNA, LSU-rRNA)"/>
    <property type="evidence" value="ECO:0007669"/>
    <property type="project" value="TreeGrafter"/>
</dbReference>
<evidence type="ECO:0000256" key="4">
    <source>
        <dbReference type="SAM" id="MobiDB-lite"/>
    </source>
</evidence>
<keyword evidence="2" id="KW-0808">Transferase</keyword>
<dbReference type="GO" id="GO:0030687">
    <property type="term" value="C:preribosome, large subunit precursor"/>
    <property type="evidence" value="ECO:0007669"/>
    <property type="project" value="TreeGrafter"/>
</dbReference>
<dbReference type="Proteomes" id="UP000674318">
    <property type="component" value="Unassembled WGS sequence"/>
</dbReference>
<dbReference type="AlphaFoldDB" id="A0A836HQY8"/>
<dbReference type="GO" id="GO:0016435">
    <property type="term" value="F:rRNA (guanine) methyltransferase activity"/>
    <property type="evidence" value="ECO:0007669"/>
    <property type="project" value="TreeGrafter"/>
</dbReference>
<dbReference type="OrthoDB" id="20105at2759"/>
<evidence type="ECO:0000256" key="2">
    <source>
        <dbReference type="ARBA" id="ARBA00022679"/>
    </source>
</evidence>
<feature type="region of interest" description="Disordered" evidence="4">
    <location>
        <begin position="168"/>
        <end position="191"/>
    </location>
</feature>
<dbReference type="RefSeq" id="XP_067755004.1">
    <property type="nucleotide sequence ID" value="XM_067899798.1"/>
</dbReference>
<name>A0A836HQY8_9TRYP</name>
<gene>
    <name evidence="6" type="ORF">JKF63_03800</name>
</gene>
<protein>
    <recommendedName>
        <fullName evidence="5">Ribosomal RNA methyltransferase FtsJ domain-containing protein</fullName>
    </recommendedName>
</protein>
<keyword evidence="3" id="KW-0949">S-adenosyl-L-methionine</keyword>
<evidence type="ECO:0000313" key="7">
    <source>
        <dbReference type="Proteomes" id="UP000674318"/>
    </source>
</evidence>
<feature type="domain" description="Ribosomal RNA methyltransferase FtsJ" evidence="5">
    <location>
        <begin position="2"/>
        <end position="249"/>
    </location>
</feature>
<evidence type="ECO:0000259" key="5">
    <source>
        <dbReference type="Pfam" id="PF01728"/>
    </source>
</evidence>
<evidence type="ECO:0000256" key="3">
    <source>
        <dbReference type="ARBA" id="ARBA00022691"/>
    </source>
</evidence>
<comment type="caution">
    <text evidence="6">The sequence shown here is derived from an EMBL/GenBank/DDBJ whole genome shotgun (WGS) entry which is preliminary data.</text>
</comment>
<keyword evidence="1" id="KW-0489">Methyltransferase</keyword>
<dbReference type="SUPFAM" id="SSF53335">
    <property type="entry name" value="S-adenosyl-L-methionine-dependent methyltransferases"/>
    <property type="match status" value="1"/>
</dbReference>
<feature type="compositionally biased region" description="Basic and acidic residues" evidence="4">
    <location>
        <begin position="172"/>
        <end position="182"/>
    </location>
</feature>
<dbReference type="InterPro" id="IPR002877">
    <property type="entry name" value="RNA_MeTrfase_FtsJ_dom"/>
</dbReference>
<reference evidence="6 7" key="1">
    <citation type="submission" date="2021-02" db="EMBL/GenBank/DDBJ databases">
        <title>Porcisia hertigi Genome sequencing and assembly.</title>
        <authorList>
            <person name="Almutairi H."/>
            <person name="Gatherer D."/>
        </authorList>
    </citation>
    <scope>NUCLEOTIDE SEQUENCE [LARGE SCALE GENOMIC DNA]</scope>
    <source>
        <strain evidence="6 7">C119</strain>
    </source>
</reference>
<sequence>MYRCQSAEKLVELNERYRIFGRFRPSTIVDLAAAPGGFAQVALELMRTQWIAPQSALPPVVIAVDQRPIAPMPGLVAVRGNILQHQRILHTVQGILSQRTVSTKSSPLASSSARTAPLVRSVDMVLHDGVSVVKGQRTSSITYAQNQMALSSLLLASKLFQRFGPMPDLSTEAERPHPRKPEGCVSGSTSAPHVSSPVLPVCFVSKVLYCDHFPQVLAATRTLFRHVSTCKPLATRPDSLERYVVATHFQPAVWRRLTAPHAPAPQKNLNRRRKRNRPAASASLFSMAPAPEDCDRAHNIVWTCLGCGRTCLGCQPCVQCGPYRAEEDTAGSMTL</sequence>
<dbReference type="GO" id="GO:0008650">
    <property type="term" value="F:rRNA (uridine-2'-O-)-methyltransferase activity"/>
    <property type="evidence" value="ECO:0007669"/>
    <property type="project" value="TreeGrafter"/>
</dbReference>
<dbReference type="InterPro" id="IPR050082">
    <property type="entry name" value="RNA_methyltr_RlmE"/>
</dbReference>
<dbReference type="EMBL" id="JAFJZO010000031">
    <property type="protein sequence ID" value="KAG5497536.1"/>
    <property type="molecule type" value="Genomic_DNA"/>
</dbReference>
<keyword evidence="7" id="KW-1185">Reference proteome</keyword>
<dbReference type="PANTHER" id="PTHR10920:SF19">
    <property type="entry name" value="METHYLTRANSFERASE, PUTATIVE-RELATED"/>
    <property type="match status" value="1"/>
</dbReference>
<dbReference type="GeneID" id="94289875"/>
<evidence type="ECO:0000256" key="1">
    <source>
        <dbReference type="ARBA" id="ARBA00022603"/>
    </source>
</evidence>
<dbReference type="GO" id="GO:0005730">
    <property type="term" value="C:nucleolus"/>
    <property type="evidence" value="ECO:0007669"/>
    <property type="project" value="TreeGrafter"/>
</dbReference>
<dbReference type="InterPro" id="IPR029063">
    <property type="entry name" value="SAM-dependent_MTases_sf"/>
</dbReference>
<dbReference type="KEGG" id="phet:94289875"/>
<organism evidence="6 7">
    <name type="scientific">Porcisia hertigi</name>
    <dbReference type="NCBI Taxonomy" id="2761500"/>
    <lineage>
        <taxon>Eukaryota</taxon>
        <taxon>Discoba</taxon>
        <taxon>Euglenozoa</taxon>
        <taxon>Kinetoplastea</taxon>
        <taxon>Metakinetoplastina</taxon>
        <taxon>Trypanosomatida</taxon>
        <taxon>Trypanosomatidae</taxon>
        <taxon>Leishmaniinae</taxon>
        <taxon>Porcisia</taxon>
    </lineage>
</organism>
<dbReference type="PANTHER" id="PTHR10920">
    <property type="entry name" value="RIBOSOMAL RNA METHYLTRANSFERASE"/>
    <property type="match status" value="1"/>
</dbReference>
<evidence type="ECO:0000313" key="6">
    <source>
        <dbReference type="EMBL" id="KAG5497536.1"/>
    </source>
</evidence>
<accession>A0A836HQY8</accession>
<proteinExistence type="predicted"/>
<dbReference type="Gene3D" id="3.40.50.150">
    <property type="entry name" value="Vaccinia Virus protein VP39"/>
    <property type="match status" value="1"/>
</dbReference>
<dbReference type="GO" id="GO:0000463">
    <property type="term" value="P:maturation of LSU-rRNA from tricistronic rRNA transcript (SSU-rRNA, 5.8S rRNA, LSU-rRNA)"/>
    <property type="evidence" value="ECO:0007669"/>
    <property type="project" value="TreeGrafter"/>
</dbReference>
<feature type="region of interest" description="Disordered" evidence="4">
    <location>
        <begin position="260"/>
        <end position="282"/>
    </location>
</feature>